<dbReference type="InterPro" id="IPR051681">
    <property type="entry name" value="Ser/Thr_Kinases-Pseudokinases"/>
</dbReference>
<dbReference type="GO" id="GO:0004706">
    <property type="term" value="F:JUN kinase kinase kinase activity"/>
    <property type="evidence" value="ECO:0007669"/>
    <property type="project" value="TreeGrafter"/>
</dbReference>
<gene>
    <name evidence="2" type="ORF">F2P81_007095</name>
</gene>
<dbReference type="SUPFAM" id="SSF56112">
    <property type="entry name" value="Protein kinase-like (PK-like)"/>
    <property type="match status" value="1"/>
</dbReference>
<dbReference type="InterPro" id="IPR001245">
    <property type="entry name" value="Ser-Thr/Tyr_kinase_cat_dom"/>
</dbReference>
<dbReference type="InterPro" id="IPR008271">
    <property type="entry name" value="Ser/Thr_kinase_AS"/>
</dbReference>
<dbReference type="PANTHER" id="PTHR44329">
    <property type="entry name" value="SERINE/THREONINE-PROTEIN KINASE TNNI3K-RELATED"/>
    <property type="match status" value="1"/>
</dbReference>
<dbReference type="Pfam" id="PF07714">
    <property type="entry name" value="PK_Tyr_Ser-Thr"/>
    <property type="match status" value="1"/>
</dbReference>
<dbReference type="SMART" id="SM00220">
    <property type="entry name" value="S_TKc"/>
    <property type="match status" value="1"/>
</dbReference>
<evidence type="ECO:0000313" key="3">
    <source>
        <dbReference type="Proteomes" id="UP000438429"/>
    </source>
</evidence>
<name>A0A6A4T4R5_SCOMX</name>
<dbReference type="AlphaFoldDB" id="A0A6A4T4R5"/>
<dbReference type="PANTHER" id="PTHR44329:SF297">
    <property type="entry name" value="RECEPTOR-INTERACTING SERINE_THREONINE-PROTEIN KINASE 3"/>
    <property type="match status" value="1"/>
</dbReference>
<evidence type="ECO:0000259" key="1">
    <source>
        <dbReference type="PROSITE" id="PS50011"/>
    </source>
</evidence>
<dbReference type="PROSITE" id="PS00108">
    <property type="entry name" value="PROTEIN_KINASE_ST"/>
    <property type="match status" value="1"/>
</dbReference>
<dbReference type="InterPro" id="IPR011009">
    <property type="entry name" value="Kinase-like_dom_sf"/>
</dbReference>
<evidence type="ECO:0000313" key="2">
    <source>
        <dbReference type="EMBL" id="KAF0041197.1"/>
    </source>
</evidence>
<dbReference type="Gene3D" id="1.10.510.10">
    <property type="entry name" value="Transferase(Phosphotransferase) domain 1"/>
    <property type="match status" value="1"/>
</dbReference>
<dbReference type="PROSITE" id="PS50011">
    <property type="entry name" value="PROTEIN_KINASE_DOM"/>
    <property type="match status" value="1"/>
</dbReference>
<organism evidence="2 3">
    <name type="scientific">Scophthalmus maximus</name>
    <name type="common">Turbot</name>
    <name type="synonym">Psetta maxima</name>
    <dbReference type="NCBI Taxonomy" id="52904"/>
    <lineage>
        <taxon>Eukaryota</taxon>
        <taxon>Metazoa</taxon>
        <taxon>Chordata</taxon>
        <taxon>Craniata</taxon>
        <taxon>Vertebrata</taxon>
        <taxon>Euteleostomi</taxon>
        <taxon>Actinopterygii</taxon>
        <taxon>Neopterygii</taxon>
        <taxon>Teleostei</taxon>
        <taxon>Neoteleostei</taxon>
        <taxon>Acanthomorphata</taxon>
        <taxon>Carangaria</taxon>
        <taxon>Pleuronectiformes</taxon>
        <taxon>Pleuronectoidei</taxon>
        <taxon>Scophthalmidae</taxon>
        <taxon>Scophthalmus</taxon>
    </lineage>
</organism>
<reference evidence="2 3" key="1">
    <citation type="submission" date="2019-06" db="EMBL/GenBank/DDBJ databases">
        <title>Draft genomes of female and male turbot (Scophthalmus maximus).</title>
        <authorList>
            <person name="Xu H."/>
            <person name="Xu X.-W."/>
            <person name="Shao C."/>
            <person name="Chen S."/>
        </authorList>
    </citation>
    <scope>NUCLEOTIDE SEQUENCE [LARGE SCALE GENOMIC DNA]</scope>
    <source>
        <strain evidence="2">Ysfricsl-2016a</strain>
        <tissue evidence="2">Blood</tissue>
    </source>
</reference>
<dbReference type="InterPro" id="IPR000719">
    <property type="entry name" value="Prot_kinase_dom"/>
</dbReference>
<feature type="domain" description="Protein kinase" evidence="1">
    <location>
        <begin position="1"/>
        <end position="277"/>
    </location>
</feature>
<sequence>MMRRKSKFNADLSVHVSINLSAKLFGFDSPARNVRFYSSAPIHKEKALAEEASHMDKVSCEFVLRVYGLYEGIPPLGGLAMQKGIVMEFMGGGSVQALLQDLSGPPPWPLVFRLAHQVALGMNFLHSRNLMHHDLKPSNVLLNDEFNAKLADFGLSRVSTSALNSNNEMTGEAGGTYKYMPPEAFEASYEPVRAFDRYSYGILLWSIVTGKEPYPKSSKSHETMDHVRVTETKKAPTPVDNPKANVTFECQGLSLLLTNVFIFYEKCVYGINLYIYM</sequence>
<protein>
    <recommendedName>
        <fullName evidence="1">Protein kinase domain-containing protein</fullName>
    </recommendedName>
</protein>
<dbReference type="GO" id="GO:0005524">
    <property type="term" value="F:ATP binding"/>
    <property type="evidence" value="ECO:0007669"/>
    <property type="project" value="InterPro"/>
</dbReference>
<accession>A0A6A4T4R5</accession>
<proteinExistence type="predicted"/>
<dbReference type="EMBL" id="VEVO01000006">
    <property type="protein sequence ID" value="KAF0041197.1"/>
    <property type="molecule type" value="Genomic_DNA"/>
</dbReference>
<comment type="caution">
    <text evidence="2">The sequence shown here is derived from an EMBL/GenBank/DDBJ whole genome shotgun (WGS) entry which is preliminary data.</text>
</comment>
<dbReference type="Proteomes" id="UP000438429">
    <property type="component" value="Unassembled WGS sequence"/>
</dbReference>